<reference evidence="6 7" key="1">
    <citation type="submission" date="2022-10" db="EMBL/GenBank/DDBJ databases">
        <title>The complete genomes of actinobacterial strains from the NBC collection.</title>
        <authorList>
            <person name="Joergensen T.S."/>
            <person name="Alvarez Arevalo M."/>
            <person name="Sterndorff E.B."/>
            <person name="Faurdal D."/>
            <person name="Vuksanovic O."/>
            <person name="Mourched A.-S."/>
            <person name="Charusanti P."/>
            <person name="Shaw S."/>
            <person name="Blin K."/>
            <person name="Weber T."/>
        </authorList>
    </citation>
    <scope>NUCLEOTIDE SEQUENCE [LARGE SCALE GENOMIC DNA]</scope>
    <source>
        <strain evidence="6 7">NBC_01247</strain>
    </source>
</reference>
<feature type="DNA-binding region" description="H-T-H motif" evidence="4">
    <location>
        <begin position="31"/>
        <end position="50"/>
    </location>
</feature>
<dbReference type="InterPro" id="IPR001647">
    <property type="entry name" value="HTH_TetR"/>
</dbReference>
<feature type="domain" description="HTH tetR-type" evidence="5">
    <location>
        <begin position="8"/>
        <end position="68"/>
    </location>
</feature>
<name>A0ABZ1WDT5_9ACTN</name>
<keyword evidence="1" id="KW-0805">Transcription regulation</keyword>
<dbReference type="PANTHER" id="PTHR47506">
    <property type="entry name" value="TRANSCRIPTIONAL REGULATORY PROTEIN"/>
    <property type="match status" value="1"/>
</dbReference>
<evidence type="ECO:0000256" key="4">
    <source>
        <dbReference type="PROSITE-ProRule" id="PRU00335"/>
    </source>
</evidence>
<dbReference type="PRINTS" id="PR00455">
    <property type="entry name" value="HTHTETR"/>
</dbReference>
<dbReference type="RefSeq" id="WP_329494833.1">
    <property type="nucleotide sequence ID" value="NZ_CP108460.1"/>
</dbReference>
<dbReference type="InterPro" id="IPR009057">
    <property type="entry name" value="Homeodomain-like_sf"/>
</dbReference>
<evidence type="ECO:0000313" key="7">
    <source>
        <dbReference type="Proteomes" id="UP001432014"/>
    </source>
</evidence>
<sequence>MAKQLRAEQTRTTIIEAAAQMFDRQGFGSTSLSDIVARGGITKGALYFHFASKEALARAVIARQHQLSVNAAERLLARGLPGLETVLRTPFLLAEQVLTDPVARAGVRLTLEGGTLRNPVDGPYEEWTGVLAEQLRRGVRELDVRPAVDPDACARFVLSAFIGVQTVAQVLESPGHLPARLQEMWEVLIPGLALPRRCAHHRDLAARLADRLARSAAVAGVAPAPSPAPLPGPLPVPSAVPSPAPWPTTAAVAVGGVV</sequence>
<evidence type="ECO:0000259" key="5">
    <source>
        <dbReference type="PROSITE" id="PS50977"/>
    </source>
</evidence>
<accession>A0ABZ1WDT5</accession>
<dbReference type="SUPFAM" id="SSF48498">
    <property type="entry name" value="Tetracyclin repressor-like, C-terminal domain"/>
    <property type="match status" value="1"/>
</dbReference>
<dbReference type="InterPro" id="IPR054126">
    <property type="entry name" value="CprB_TetR_C"/>
</dbReference>
<evidence type="ECO:0000256" key="3">
    <source>
        <dbReference type="ARBA" id="ARBA00023163"/>
    </source>
</evidence>
<evidence type="ECO:0000313" key="6">
    <source>
        <dbReference type="EMBL" id="WUS59031.1"/>
    </source>
</evidence>
<dbReference type="PANTHER" id="PTHR47506:SF1">
    <property type="entry name" value="HTH-TYPE TRANSCRIPTIONAL REGULATOR YJDC"/>
    <property type="match status" value="1"/>
</dbReference>
<evidence type="ECO:0000256" key="1">
    <source>
        <dbReference type="ARBA" id="ARBA00023015"/>
    </source>
</evidence>
<dbReference type="Gene3D" id="1.10.357.10">
    <property type="entry name" value="Tetracycline Repressor, domain 2"/>
    <property type="match status" value="1"/>
</dbReference>
<dbReference type="InterPro" id="IPR036271">
    <property type="entry name" value="Tet_transcr_reg_TetR-rel_C_sf"/>
</dbReference>
<gene>
    <name evidence="6" type="ORF">OG469_28140</name>
</gene>
<dbReference type="SUPFAM" id="SSF46689">
    <property type="entry name" value="Homeodomain-like"/>
    <property type="match status" value="1"/>
</dbReference>
<dbReference type="EMBL" id="CP108482">
    <property type="protein sequence ID" value="WUS59031.1"/>
    <property type="molecule type" value="Genomic_DNA"/>
</dbReference>
<dbReference type="PROSITE" id="PS50977">
    <property type="entry name" value="HTH_TETR_2"/>
    <property type="match status" value="1"/>
</dbReference>
<keyword evidence="7" id="KW-1185">Reference proteome</keyword>
<dbReference type="PROSITE" id="PS01081">
    <property type="entry name" value="HTH_TETR_1"/>
    <property type="match status" value="1"/>
</dbReference>
<keyword evidence="2 4" id="KW-0238">DNA-binding</keyword>
<dbReference type="Pfam" id="PF21935">
    <property type="entry name" value="TetR_C_45"/>
    <property type="match status" value="1"/>
</dbReference>
<evidence type="ECO:0000256" key="2">
    <source>
        <dbReference type="ARBA" id="ARBA00023125"/>
    </source>
</evidence>
<dbReference type="Pfam" id="PF00440">
    <property type="entry name" value="TetR_N"/>
    <property type="match status" value="1"/>
</dbReference>
<dbReference type="InterPro" id="IPR047923">
    <property type="entry name" value="ArpA-like"/>
</dbReference>
<protein>
    <submittedName>
        <fullName evidence="6">TetR/AcrR family transcriptional regulator</fullName>
    </submittedName>
</protein>
<keyword evidence="3" id="KW-0804">Transcription</keyword>
<organism evidence="6 7">
    <name type="scientific">Kitasatospora herbaricolor</name>
    <dbReference type="NCBI Taxonomy" id="68217"/>
    <lineage>
        <taxon>Bacteria</taxon>
        <taxon>Bacillati</taxon>
        <taxon>Actinomycetota</taxon>
        <taxon>Actinomycetes</taxon>
        <taxon>Kitasatosporales</taxon>
        <taxon>Streptomycetaceae</taxon>
        <taxon>Kitasatospora</taxon>
    </lineage>
</organism>
<dbReference type="NCBIfam" id="NF041196">
    <property type="entry name" value="ScbR_bind_reg"/>
    <property type="match status" value="1"/>
</dbReference>
<proteinExistence type="predicted"/>
<dbReference type="InterPro" id="IPR023772">
    <property type="entry name" value="DNA-bd_HTH_TetR-type_CS"/>
</dbReference>
<dbReference type="Proteomes" id="UP001432014">
    <property type="component" value="Chromosome"/>
</dbReference>